<reference evidence="5" key="2">
    <citation type="submission" date="2023-03" db="EMBL/GenBank/DDBJ databases">
        <authorList>
            <person name="Inwood S.N."/>
            <person name="Skelly J.G."/>
            <person name="Guhlin J."/>
            <person name="Harrop T.W.R."/>
            <person name="Goldson S.G."/>
            <person name="Dearden P.K."/>
        </authorList>
    </citation>
    <scope>NUCLEOTIDE SEQUENCE</scope>
    <source>
        <strain evidence="5">Lincoln</strain>
        <tissue evidence="5">Whole body</tissue>
    </source>
</reference>
<proteinExistence type="inferred from homology"/>
<dbReference type="PANTHER" id="PTHR10416">
    <property type="entry name" value="DNA POLYMERASE DELTA SUBUNIT 2"/>
    <property type="match status" value="1"/>
</dbReference>
<dbReference type="Pfam" id="PF18018">
    <property type="entry name" value="DNA_pol_D_N"/>
    <property type="match status" value="1"/>
</dbReference>
<protein>
    <recommendedName>
        <fullName evidence="7">DNA polymerase delta subunit 2</fullName>
    </recommendedName>
</protein>
<accession>A0AA39FDS9</accession>
<evidence type="ECO:0000256" key="1">
    <source>
        <dbReference type="ARBA" id="ARBA00006035"/>
    </source>
</evidence>
<evidence type="ECO:0008006" key="7">
    <source>
        <dbReference type="Google" id="ProtNLM"/>
    </source>
</evidence>
<dbReference type="AlphaFoldDB" id="A0AA39FDS9"/>
<comment type="caution">
    <text evidence="5">The sequence shown here is derived from an EMBL/GenBank/DDBJ whole genome shotgun (WGS) entry which is preliminary data.</text>
</comment>
<dbReference type="GO" id="GO:0043625">
    <property type="term" value="C:delta DNA polymerase complex"/>
    <property type="evidence" value="ECO:0007669"/>
    <property type="project" value="TreeGrafter"/>
</dbReference>
<evidence type="ECO:0000313" key="5">
    <source>
        <dbReference type="EMBL" id="KAK0167714.1"/>
    </source>
</evidence>
<dbReference type="InterPro" id="IPR007185">
    <property type="entry name" value="DNA_pol_a/d/e_bsu"/>
</dbReference>
<dbReference type="EMBL" id="JAQQBR010001831">
    <property type="protein sequence ID" value="KAK0167714.1"/>
    <property type="molecule type" value="Genomic_DNA"/>
</dbReference>
<evidence type="ECO:0000256" key="2">
    <source>
        <dbReference type="ARBA" id="ARBA00022705"/>
    </source>
</evidence>
<organism evidence="5 6">
    <name type="scientific">Microctonus hyperodae</name>
    <name type="common">Parasitoid wasp</name>
    <dbReference type="NCBI Taxonomy" id="165561"/>
    <lineage>
        <taxon>Eukaryota</taxon>
        <taxon>Metazoa</taxon>
        <taxon>Ecdysozoa</taxon>
        <taxon>Arthropoda</taxon>
        <taxon>Hexapoda</taxon>
        <taxon>Insecta</taxon>
        <taxon>Pterygota</taxon>
        <taxon>Neoptera</taxon>
        <taxon>Endopterygota</taxon>
        <taxon>Hymenoptera</taxon>
        <taxon>Apocrita</taxon>
        <taxon>Ichneumonoidea</taxon>
        <taxon>Braconidae</taxon>
        <taxon>Euphorinae</taxon>
        <taxon>Microctonus</taxon>
    </lineage>
</organism>
<evidence type="ECO:0000313" key="6">
    <source>
        <dbReference type="Proteomes" id="UP001168972"/>
    </source>
</evidence>
<feature type="domain" description="DNA polymerase delta subunit OB-fold" evidence="4">
    <location>
        <begin position="40"/>
        <end position="171"/>
    </location>
</feature>
<dbReference type="Gene3D" id="2.40.50.430">
    <property type="match status" value="1"/>
</dbReference>
<sequence>MPIIVIHDMANQIMNKFNRECINVNDYGRFKIVQKSFDKQYSNIYNARLKALKDVLIEKAKQKWASHKILQLSELSEVVDDNELVLIVGIIYKHQELKPSILKELSYELQLIPQPVRSNYSSEKDQIFLEDEMMRIKLVGDRIDPKEIVTGLACTVLGHQYDDGTFWVEEYCFPGICPKASSSISVRNEKKQLLLLSGLNLCNDTNSIVHELLVEFISGMAGNDSTQKLAATITQVIIAGNCVDGITESYRNHGFVKEKNKMSVVALETILATHKFDDLLSQIAETCCVMVMPAQFDPSNHSIPQQPFHPCILPKTSRYKSFYAATNPWIGKIGNRVVAGSSGQPIEDIMKVAGLVNYSPLEWLERTLIWRHFAPTAPDTLPAYSYFNTDPFVMQDCPDIYFVGNMEKYATELAVGDEGQTVRLISIPNFSQSHTAVMVDLESLDTWPISFGIS</sequence>
<evidence type="ECO:0000259" key="3">
    <source>
        <dbReference type="Pfam" id="PF04042"/>
    </source>
</evidence>
<reference evidence="5" key="1">
    <citation type="journal article" date="2023" name="bioRxiv">
        <title>Scaffold-level genome assemblies of two parasitoid biocontrol wasps reveal the parthenogenesis mechanism and an associated novel virus.</title>
        <authorList>
            <person name="Inwood S."/>
            <person name="Skelly J."/>
            <person name="Guhlin J."/>
            <person name="Harrop T."/>
            <person name="Goldson S."/>
            <person name="Dearden P."/>
        </authorList>
    </citation>
    <scope>NUCLEOTIDE SEQUENCE</scope>
    <source>
        <strain evidence="5">Lincoln</strain>
        <tissue evidence="5">Whole body</tissue>
    </source>
</reference>
<dbReference type="Proteomes" id="UP001168972">
    <property type="component" value="Unassembled WGS sequence"/>
</dbReference>
<feature type="domain" description="DNA polymerase alpha/delta/epsilon subunit B" evidence="3">
    <location>
        <begin position="194"/>
        <end position="410"/>
    </location>
</feature>
<keyword evidence="2" id="KW-0235">DNA replication</keyword>
<gene>
    <name evidence="5" type="ORF">PV327_001587</name>
</gene>
<dbReference type="InterPro" id="IPR024826">
    <property type="entry name" value="DNA_pol_delta/II_ssu"/>
</dbReference>
<dbReference type="GO" id="GO:0003677">
    <property type="term" value="F:DNA binding"/>
    <property type="evidence" value="ECO:0007669"/>
    <property type="project" value="InterPro"/>
</dbReference>
<name>A0AA39FDS9_MICHY</name>
<dbReference type="Gene3D" id="3.60.21.50">
    <property type="match status" value="1"/>
</dbReference>
<comment type="similarity">
    <text evidence="1">Belongs to the DNA polymerase delta/II small subunit family.</text>
</comment>
<dbReference type="Pfam" id="PF04042">
    <property type="entry name" value="DNA_pol_E_B"/>
    <property type="match status" value="1"/>
</dbReference>
<evidence type="ECO:0000259" key="4">
    <source>
        <dbReference type="Pfam" id="PF18018"/>
    </source>
</evidence>
<dbReference type="GO" id="GO:0006271">
    <property type="term" value="P:DNA strand elongation involved in DNA replication"/>
    <property type="evidence" value="ECO:0007669"/>
    <property type="project" value="TreeGrafter"/>
</dbReference>
<keyword evidence="6" id="KW-1185">Reference proteome</keyword>
<dbReference type="InterPro" id="IPR040663">
    <property type="entry name" value="DNA_pol_D_N"/>
</dbReference>
<dbReference type="PANTHER" id="PTHR10416:SF0">
    <property type="entry name" value="DNA POLYMERASE DELTA SUBUNIT 2"/>
    <property type="match status" value="1"/>
</dbReference>